<dbReference type="Proteomes" id="UP000190641">
    <property type="component" value="Unassembled WGS sequence"/>
</dbReference>
<reference evidence="1 2" key="1">
    <citation type="submission" date="2017-01" db="EMBL/GenBank/DDBJ databases">
        <title>Bacillus cereus isolates.</title>
        <authorList>
            <person name="Beno S.M."/>
        </authorList>
    </citation>
    <scope>NUCLEOTIDE SEQUENCE [LARGE SCALE GENOMIC DNA]</scope>
    <source>
        <strain evidence="1 2">FSL K6-1030</strain>
    </source>
</reference>
<organism evidence="1 2">
    <name type="scientific">Bacillus cereus</name>
    <dbReference type="NCBI Taxonomy" id="1396"/>
    <lineage>
        <taxon>Bacteria</taxon>
        <taxon>Bacillati</taxon>
        <taxon>Bacillota</taxon>
        <taxon>Bacilli</taxon>
        <taxon>Bacillales</taxon>
        <taxon>Bacillaceae</taxon>
        <taxon>Bacillus</taxon>
        <taxon>Bacillus cereus group</taxon>
    </lineage>
</organism>
<accession>A0A9X6B326</accession>
<evidence type="ECO:0000313" key="1">
    <source>
        <dbReference type="EMBL" id="OOR71186.1"/>
    </source>
</evidence>
<gene>
    <name evidence="1" type="ORF">BLX06_32165</name>
</gene>
<evidence type="ECO:0000313" key="2">
    <source>
        <dbReference type="Proteomes" id="UP000190641"/>
    </source>
</evidence>
<protein>
    <submittedName>
        <fullName evidence="1">Uncharacterized protein</fullName>
    </submittedName>
</protein>
<sequence length="569" mass="66759">MAKPFVLKNNRSLNGKTTTPVIVTIKSWKKLVAALEDKYYSFKDTYLEDIVKSMSSEEKIADEDGFVQQTRPSFSLKIKKTLNKGNIFDKNEGRKHKLYGITNADLEVFLFLHKKCNTYGEISHVSIHMLWEDYKNYKEVFAHIHHSQFYVALKKLSFHNIISIENEYSGKYKITLNDFINKETNKANAYTFISPIVFTKEFFELSIAAKKLFIDIAMQQKRETTLKRSLFKVDEQGNSTHFGGMYRYLHKKYPHQIHTVLEELTTKLPATGSPLFKIGKLEKGKKNKKQYTTLYLSVHPDFLCMREEGTDYRDPFTARDTYKRKVQFIENLLIEMNIAEFTKDMNQFINVLKYSCHRQIRQVIRGLREIIDRQEEYPKNLVYTLSKLLKQSSQYRVLDTAAKTGIYPLITNNVPKHKQEESIFKFGTHFAIYSLRNVQKLFHKAHDLLHAKYAVPVTIDAYQRNYMQYQEESLFRKYAYEQGVNINAYTALEIHIRELLKSNGHTGNNMPSDIRELFIEKIDKLPKEKIRVIAVPEDFNLTLFLQSLESYYRSTSDIPYTVDQLLPAI</sequence>
<comment type="caution">
    <text evidence="1">The sequence shown here is derived from an EMBL/GenBank/DDBJ whole genome shotgun (WGS) entry which is preliminary data.</text>
</comment>
<name>A0A9X6B326_BACCE</name>
<dbReference type="RefSeq" id="WP_078187980.1">
    <property type="nucleotide sequence ID" value="NZ_MUAU01000245.1"/>
</dbReference>
<proteinExistence type="predicted"/>
<dbReference type="EMBL" id="MUAU01000245">
    <property type="protein sequence ID" value="OOR71186.1"/>
    <property type="molecule type" value="Genomic_DNA"/>
</dbReference>
<dbReference type="AlphaFoldDB" id="A0A9X6B326"/>